<evidence type="ECO:0000256" key="1">
    <source>
        <dbReference type="SAM" id="SignalP"/>
    </source>
</evidence>
<dbReference type="EMBL" id="JACEFF010000782">
    <property type="protein sequence ID" value="KAH9631031.1"/>
    <property type="molecule type" value="Genomic_DNA"/>
</dbReference>
<dbReference type="AlphaFoldDB" id="A0A922M604"/>
<gene>
    <name evidence="2" type="ORF">HF086_015016</name>
</gene>
<keyword evidence="1" id="KW-0732">Signal</keyword>
<dbReference type="Proteomes" id="UP000814243">
    <property type="component" value="Unassembled WGS sequence"/>
</dbReference>
<sequence length="204" mass="24318">MFFILLAFSFVYHVFGQRYDGLLPPVPEKCFGTTEMHEPQYGVLYLLFVAFKIQYRNCCVFPPFFTREVAKECGGQMEVLFVDQKNNVTGYRRKAFDCEYWKCVLDKYGLLTQYGDLDEQKFYSHLDLWVSLNPMFTDAMTEAKAFCKETIRPYLPLNACEFFHHQGCFRNYLNVDCPVVIPTKECIAKKEFYRECREYYHKRK</sequence>
<evidence type="ECO:0000313" key="2">
    <source>
        <dbReference type="EMBL" id="KAH9631031.1"/>
    </source>
</evidence>
<dbReference type="Gene3D" id="1.10.238.270">
    <property type="match status" value="1"/>
</dbReference>
<proteinExistence type="predicted"/>
<accession>A0A922M604</accession>
<feature type="signal peptide" evidence="1">
    <location>
        <begin position="1"/>
        <end position="16"/>
    </location>
</feature>
<feature type="chain" id="PRO_5036765709" evidence="1">
    <location>
        <begin position="17"/>
        <end position="204"/>
    </location>
</feature>
<protein>
    <submittedName>
        <fullName evidence="2">Uncharacterized protein</fullName>
    </submittedName>
</protein>
<organism evidence="2 3">
    <name type="scientific">Spodoptera exigua</name>
    <name type="common">Beet armyworm</name>
    <name type="synonym">Noctua fulgens</name>
    <dbReference type="NCBI Taxonomy" id="7107"/>
    <lineage>
        <taxon>Eukaryota</taxon>
        <taxon>Metazoa</taxon>
        <taxon>Ecdysozoa</taxon>
        <taxon>Arthropoda</taxon>
        <taxon>Hexapoda</taxon>
        <taxon>Insecta</taxon>
        <taxon>Pterygota</taxon>
        <taxon>Neoptera</taxon>
        <taxon>Endopterygota</taxon>
        <taxon>Lepidoptera</taxon>
        <taxon>Glossata</taxon>
        <taxon>Ditrysia</taxon>
        <taxon>Noctuoidea</taxon>
        <taxon>Noctuidae</taxon>
        <taxon>Amphipyrinae</taxon>
        <taxon>Spodoptera</taxon>
    </lineage>
</organism>
<name>A0A922M604_SPOEX</name>
<reference evidence="2" key="1">
    <citation type="journal article" date="2021" name="G3 (Bethesda)">
        <title>Genome and transcriptome analysis of the beet armyworm Spodoptera exigua reveals targets for pest control. .</title>
        <authorList>
            <person name="Simon S."/>
            <person name="Breeschoten T."/>
            <person name="Jansen H.J."/>
            <person name="Dirks R.P."/>
            <person name="Schranz M.E."/>
            <person name="Ros V.I.D."/>
        </authorList>
    </citation>
    <scope>NUCLEOTIDE SEQUENCE</scope>
    <source>
        <strain evidence="2">TB_SE_WUR_2020</strain>
    </source>
</reference>
<evidence type="ECO:0000313" key="3">
    <source>
        <dbReference type="Proteomes" id="UP000814243"/>
    </source>
</evidence>
<comment type="caution">
    <text evidence="2">The sequence shown here is derived from an EMBL/GenBank/DDBJ whole genome shotgun (WGS) entry which is preliminary data.</text>
</comment>